<dbReference type="SUPFAM" id="SSF51445">
    <property type="entry name" value="(Trans)glycosidases"/>
    <property type="match status" value="1"/>
</dbReference>
<dbReference type="AlphaFoldDB" id="A0A645C058"/>
<gene>
    <name evidence="1" type="ORF">SDC9_117876</name>
</gene>
<proteinExistence type="predicted"/>
<organism evidence="1">
    <name type="scientific">bioreactor metagenome</name>
    <dbReference type="NCBI Taxonomy" id="1076179"/>
    <lineage>
        <taxon>unclassified sequences</taxon>
        <taxon>metagenomes</taxon>
        <taxon>ecological metagenomes</taxon>
    </lineage>
</organism>
<dbReference type="EMBL" id="VSSQ01023781">
    <property type="protein sequence ID" value="MPM70915.1"/>
    <property type="molecule type" value="Genomic_DNA"/>
</dbReference>
<accession>A0A645C058</accession>
<dbReference type="InterPro" id="IPR017853">
    <property type="entry name" value="GH"/>
</dbReference>
<evidence type="ECO:0000313" key="1">
    <source>
        <dbReference type="EMBL" id="MPM70915.1"/>
    </source>
</evidence>
<protein>
    <submittedName>
        <fullName evidence="1">Uncharacterized protein</fullName>
    </submittedName>
</protein>
<comment type="caution">
    <text evidence="1">The sequence shown here is derived from an EMBL/GenBank/DDBJ whole genome shotgun (WGS) entry which is preliminary data.</text>
</comment>
<name>A0A645C058_9ZZZZ</name>
<sequence>MISPFHYHTRHIPAEHLRFTTANGRDVARNGLSRVLDPGYIENLRKFGIDTVELRLTWWELEKSPGVFDWPRFDRDIDRVEKSGL</sequence>
<dbReference type="Gene3D" id="3.20.20.80">
    <property type="entry name" value="Glycosidases"/>
    <property type="match status" value="1"/>
</dbReference>
<reference evidence="1" key="1">
    <citation type="submission" date="2019-08" db="EMBL/GenBank/DDBJ databases">
        <authorList>
            <person name="Kucharzyk K."/>
            <person name="Murdoch R.W."/>
            <person name="Higgins S."/>
            <person name="Loffler F."/>
        </authorList>
    </citation>
    <scope>NUCLEOTIDE SEQUENCE</scope>
</reference>